<dbReference type="Proteomes" id="UP000310636">
    <property type="component" value="Unassembled WGS sequence"/>
</dbReference>
<keyword evidence="2" id="KW-0238">DNA-binding</keyword>
<feature type="domain" description="HTH gntR-type" evidence="4">
    <location>
        <begin position="5"/>
        <end position="73"/>
    </location>
</feature>
<dbReference type="PANTHER" id="PTHR30146">
    <property type="entry name" value="LACI-RELATED TRANSCRIPTIONAL REPRESSOR"/>
    <property type="match status" value="1"/>
</dbReference>
<dbReference type="InterPro" id="IPR046335">
    <property type="entry name" value="LacI/GalR-like_sensor"/>
</dbReference>
<name>A0A4S4BQC2_9BACL</name>
<dbReference type="GO" id="GO:0000976">
    <property type="term" value="F:transcription cis-regulatory region binding"/>
    <property type="evidence" value="ECO:0007669"/>
    <property type="project" value="TreeGrafter"/>
</dbReference>
<reference evidence="5 6" key="1">
    <citation type="submission" date="2019-04" db="EMBL/GenBank/DDBJ databases">
        <title>Cohnella sp. nov. isolated from preserved vegetables.</title>
        <authorList>
            <person name="Lin S.-Y."/>
            <person name="Hung M.-H."/>
            <person name="Young C.-C."/>
        </authorList>
    </citation>
    <scope>NUCLEOTIDE SEQUENCE [LARGE SCALE GENOMIC DNA]</scope>
    <source>
        <strain evidence="5 6">CC-MHH1044</strain>
    </source>
</reference>
<dbReference type="Pfam" id="PF00392">
    <property type="entry name" value="GntR"/>
    <property type="match status" value="1"/>
</dbReference>
<dbReference type="CDD" id="cd07377">
    <property type="entry name" value="WHTH_GntR"/>
    <property type="match status" value="1"/>
</dbReference>
<dbReference type="InterPro" id="IPR036388">
    <property type="entry name" value="WH-like_DNA-bd_sf"/>
</dbReference>
<evidence type="ECO:0000313" key="6">
    <source>
        <dbReference type="Proteomes" id="UP000310636"/>
    </source>
</evidence>
<evidence type="ECO:0000313" key="5">
    <source>
        <dbReference type="EMBL" id="THF77122.1"/>
    </source>
</evidence>
<accession>A0A4S4BQC2</accession>
<dbReference type="InterPro" id="IPR028082">
    <property type="entry name" value="Peripla_BP_I"/>
</dbReference>
<keyword evidence="1" id="KW-0805">Transcription regulation</keyword>
<protein>
    <submittedName>
        <fullName evidence="5">GntR family transcriptional regulator</fullName>
    </submittedName>
</protein>
<dbReference type="SMART" id="SM00345">
    <property type="entry name" value="HTH_GNTR"/>
    <property type="match status" value="1"/>
</dbReference>
<organism evidence="5 6">
    <name type="scientific">Cohnella fermenti</name>
    <dbReference type="NCBI Taxonomy" id="2565925"/>
    <lineage>
        <taxon>Bacteria</taxon>
        <taxon>Bacillati</taxon>
        <taxon>Bacillota</taxon>
        <taxon>Bacilli</taxon>
        <taxon>Bacillales</taxon>
        <taxon>Paenibacillaceae</taxon>
        <taxon>Cohnella</taxon>
    </lineage>
</organism>
<keyword evidence="3" id="KW-0804">Transcription</keyword>
<dbReference type="InterPro" id="IPR036390">
    <property type="entry name" value="WH_DNA-bd_sf"/>
</dbReference>
<dbReference type="SUPFAM" id="SSF46785">
    <property type="entry name" value="Winged helix' DNA-binding domain"/>
    <property type="match status" value="1"/>
</dbReference>
<evidence type="ECO:0000256" key="3">
    <source>
        <dbReference type="ARBA" id="ARBA00023163"/>
    </source>
</evidence>
<comment type="caution">
    <text evidence="5">The sequence shown here is derived from an EMBL/GenBank/DDBJ whole genome shotgun (WGS) entry which is preliminary data.</text>
</comment>
<dbReference type="PRINTS" id="PR00035">
    <property type="entry name" value="HTHGNTR"/>
</dbReference>
<evidence type="ECO:0000256" key="1">
    <source>
        <dbReference type="ARBA" id="ARBA00023015"/>
    </source>
</evidence>
<sequence length="381" mass="42622">MGSKPKLYQNIIEHFTALTDEGKLKPGDRIPTEQEIAEQFGVSRITVIRALRELEYRGMLVRIKRKGSFIRDDYASGGAAVQGNSGQSRLRIIAVVLPFGEEYGLDILQGVEQFCAGQGYYVTYHNTGYSLEREREVLLRLLEDNISGAIVYPCASDRNIELFGSLMIRRFPFVLIDRTLEGLDIPCVVSDNYQGGQLITQHLLQLGHRRIAFVCTRLKEAVSIMDRYRGYCKSLIDAGIMPRSEWLLEDEEGMAAECDDSPSWQLKLAKERLARALNGKEKATAVIAINDNSAVYLLKAAQEAGVKVPEELSIVGFDNLSFVAMLDVPLTTIEQKFTLQGREAAAMVLRLCGEENPFREADKITLATELIVRQSSGRPHE</sequence>
<dbReference type="Gene3D" id="1.10.10.10">
    <property type="entry name" value="Winged helix-like DNA-binding domain superfamily/Winged helix DNA-binding domain"/>
    <property type="match status" value="1"/>
</dbReference>
<evidence type="ECO:0000259" key="4">
    <source>
        <dbReference type="PROSITE" id="PS50949"/>
    </source>
</evidence>
<evidence type="ECO:0000256" key="2">
    <source>
        <dbReference type="ARBA" id="ARBA00023125"/>
    </source>
</evidence>
<dbReference type="GO" id="GO:0003700">
    <property type="term" value="F:DNA-binding transcription factor activity"/>
    <property type="evidence" value="ECO:0007669"/>
    <property type="project" value="InterPro"/>
</dbReference>
<gene>
    <name evidence="5" type="ORF">E6C55_17315</name>
</gene>
<dbReference type="RefSeq" id="WP_136371070.1">
    <property type="nucleotide sequence ID" value="NZ_SSOB01000021.1"/>
</dbReference>
<dbReference type="OrthoDB" id="9813468at2"/>
<dbReference type="CDD" id="cd06267">
    <property type="entry name" value="PBP1_LacI_sugar_binding-like"/>
    <property type="match status" value="1"/>
</dbReference>
<dbReference type="PANTHER" id="PTHR30146:SF109">
    <property type="entry name" value="HTH-TYPE TRANSCRIPTIONAL REGULATOR GALS"/>
    <property type="match status" value="1"/>
</dbReference>
<dbReference type="AlphaFoldDB" id="A0A4S4BQC2"/>
<dbReference type="SUPFAM" id="SSF53822">
    <property type="entry name" value="Periplasmic binding protein-like I"/>
    <property type="match status" value="1"/>
</dbReference>
<proteinExistence type="predicted"/>
<dbReference type="Gene3D" id="3.40.50.2300">
    <property type="match status" value="2"/>
</dbReference>
<dbReference type="EMBL" id="SSOB01000021">
    <property type="protein sequence ID" value="THF77122.1"/>
    <property type="molecule type" value="Genomic_DNA"/>
</dbReference>
<dbReference type="Pfam" id="PF13377">
    <property type="entry name" value="Peripla_BP_3"/>
    <property type="match status" value="1"/>
</dbReference>
<dbReference type="PROSITE" id="PS50949">
    <property type="entry name" value="HTH_GNTR"/>
    <property type="match status" value="1"/>
</dbReference>
<keyword evidence="6" id="KW-1185">Reference proteome</keyword>
<dbReference type="InterPro" id="IPR000524">
    <property type="entry name" value="Tscrpt_reg_HTH_GntR"/>
</dbReference>